<keyword evidence="4" id="KW-0804">Transcription</keyword>
<dbReference type="RefSeq" id="WP_282332210.1">
    <property type="nucleotide sequence ID" value="NZ_JASBRG010000001.1"/>
</dbReference>
<dbReference type="Gene3D" id="1.10.10.10">
    <property type="entry name" value="Winged helix-like DNA-binding domain superfamily/Winged helix DNA-binding domain"/>
    <property type="match status" value="1"/>
</dbReference>
<gene>
    <name evidence="7" type="ORF">QJ048_00040</name>
</gene>
<dbReference type="InterPro" id="IPR013325">
    <property type="entry name" value="RNA_pol_sigma_r2"/>
</dbReference>
<accession>A0ABT6R6F2</accession>
<dbReference type="InterPro" id="IPR007627">
    <property type="entry name" value="RNA_pol_sigma70_r2"/>
</dbReference>
<evidence type="ECO:0000313" key="8">
    <source>
        <dbReference type="Proteomes" id="UP001226434"/>
    </source>
</evidence>
<reference evidence="7 8" key="1">
    <citation type="submission" date="2023-05" db="EMBL/GenBank/DDBJ databases">
        <title>Genome sequence of Pinibacter sp. MAH-24.</title>
        <authorList>
            <person name="Huq M.A."/>
        </authorList>
    </citation>
    <scope>NUCLEOTIDE SEQUENCE [LARGE SCALE GENOMIC DNA]</scope>
    <source>
        <strain evidence="7 8">MAH-24</strain>
    </source>
</reference>
<dbReference type="Proteomes" id="UP001226434">
    <property type="component" value="Unassembled WGS sequence"/>
</dbReference>
<dbReference type="PANTHER" id="PTHR43133">
    <property type="entry name" value="RNA POLYMERASE ECF-TYPE SIGMA FACTO"/>
    <property type="match status" value="1"/>
</dbReference>
<dbReference type="PANTHER" id="PTHR43133:SF46">
    <property type="entry name" value="RNA POLYMERASE SIGMA-70 FACTOR ECF SUBFAMILY"/>
    <property type="match status" value="1"/>
</dbReference>
<evidence type="ECO:0000313" key="7">
    <source>
        <dbReference type="EMBL" id="MDI3318139.1"/>
    </source>
</evidence>
<dbReference type="EMBL" id="JASBRG010000001">
    <property type="protein sequence ID" value="MDI3318139.1"/>
    <property type="molecule type" value="Genomic_DNA"/>
</dbReference>
<organism evidence="7 8">
    <name type="scientific">Pinibacter soli</name>
    <dbReference type="NCBI Taxonomy" id="3044211"/>
    <lineage>
        <taxon>Bacteria</taxon>
        <taxon>Pseudomonadati</taxon>
        <taxon>Bacteroidota</taxon>
        <taxon>Chitinophagia</taxon>
        <taxon>Chitinophagales</taxon>
        <taxon>Chitinophagaceae</taxon>
        <taxon>Pinibacter</taxon>
    </lineage>
</organism>
<dbReference type="Pfam" id="PF08281">
    <property type="entry name" value="Sigma70_r4_2"/>
    <property type="match status" value="1"/>
</dbReference>
<comment type="caution">
    <text evidence="7">The sequence shown here is derived from an EMBL/GenBank/DDBJ whole genome shotgun (WGS) entry which is preliminary data.</text>
</comment>
<name>A0ABT6R6F2_9BACT</name>
<evidence type="ECO:0000256" key="2">
    <source>
        <dbReference type="ARBA" id="ARBA00023015"/>
    </source>
</evidence>
<evidence type="ECO:0000259" key="6">
    <source>
        <dbReference type="Pfam" id="PF08281"/>
    </source>
</evidence>
<dbReference type="InterPro" id="IPR036388">
    <property type="entry name" value="WH-like_DNA-bd_sf"/>
</dbReference>
<dbReference type="InterPro" id="IPR039425">
    <property type="entry name" value="RNA_pol_sigma-70-like"/>
</dbReference>
<keyword evidence="2" id="KW-0805">Transcription regulation</keyword>
<dbReference type="Gene3D" id="1.10.1740.10">
    <property type="match status" value="1"/>
</dbReference>
<protein>
    <submittedName>
        <fullName evidence="7">Sigma-70 family RNA polymerase sigma factor</fullName>
    </submittedName>
</protein>
<dbReference type="SUPFAM" id="SSF88659">
    <property type="entry name" value="Sigma3 and sigma4 domains of RNA polymerase sigma factors"/>
    <property type="match status" value="1"/>
</dbReference>
<dbReference type="InterPro" id="IPR014284">
    <property type="entry name" value="RNA_pol_sigma-70_dom"/>
</dbReference>
<dbReference type="NCBIfam" id="TIGR02937">
    <property type="entry name" value="sigma70-ECF"/>
    <property type="match status" value="1"/>
</dbReference>
<dbReference type="InterPro" id="IPR013249">
    <property type="entry name" value="RNA_pol_sigma70_r4_t2"/>
</dbReference>
<evidence type="ECO:0000259" key="5">
    <source>
        <dbReference type="Pfam" id="PF04542"/>
    </source>
</evidence>
<keyword evidence="3" id="KW-0731">Sigma factor</keyword>
<evidence type="ECO:0000256" key="1">
    <source>
        <dbReference type="ARBA" id="ARBA00010641"/>
    </source>
</evidence>
<keyword evidence="8" id="KW-1185">Reference proteome</keyword>
<feature type="domain" description="RNA polymerase sigma-70 region 2" evidence="5">
    <location>
        <begin position="26"/>
        <end position="92"/>
    </location>
</feature>
<comment type="similarity">
    <text evidence="1">Belongs to the sigma-70 factor family. ECF subfamily.</text>
</comment>
<evidence type="ECO:0000256" key="3">
    <source>
        <dbReference type="ARBA" id="ARBA00023082"/>
    </source>
</evidence>
<sequence length="201" mass="23587">MSEFLHNESLLVQQMQEGNEVAFTSLYKHYSPRLYVNLLGMIHDQETAEEMVQELFTRIWQKRQSIGIAENFTGYMYRIAKNLAHDHFRRLKHDRKLFEKFMEAADQNYLHIEEAVSFHESRKLLNAALEHLSPQQKKVYQFVKEEGYTYKQAAEKMGISPQTVKEYLATTTRSIKKYILSRSADGALSLVLIIAEQLHNK</sequence>
<feature type="domain" description="RNA polymerase sigma factor 70 region 4 type 2" evidence="6">
    <location>
        <begin position="124"/>
        <end position="168"/>
    </location>
</feature>
<dbReference type="SUPFAM" id="SSF88946">
    <property type="entry name" value="Sigma2 domain of RNA polymerase sigma factors"/>
    <property type="match status" value="1"/>
</dbReference>
<dbReference type="Pfam" id="PF04542">
    <property type="entry name" value="Sigma70_r2"/>
    <property type="match status" value="1"/>
</dbReference>
<proteinExistence type="inferred from homology"/>
<evidence type="ECO:0000256" key="4">
    <source>
        <dbReference type="ARBA" id="ARBA00023163"/>
    </source>
</evidence>
<dbReference type="InterPro" id="IPR013324">
    <property type="entry name" value="RNA_pol_sigma_r3/r4-like"/>
</dbReference>